<evidence type="ECO:0000313" key="3">
    <source>
        <dbReference type="EMBL" id="WNG51382.1"/>
    </source>
</evidence>
<dbReference type="Pfam" id="PF08327">
    <property type="entry name" value="AHSA1"/>
    <property type="match status" value="1"/>
</dbReference>
<dbReference type="SUPFAM" id="SSF55961">
    <property type="entry name" value="Bet v1-like"/>
    <property type="match status" value="1"/>
</dbReference>
<reference evidence="3 4" key="1">
    <citation type="submission" date="2019-08" db="EMBL/GenBank/DDBJ databases">
        <title>Archangium and Cystobacter genomes.</title>
        <authorList>
            <person name="Chen I.-C.K."/>
            <person name="Wielgoss S."/>
        </authorList>
    </citation>
    <scope>NUCLEOTIDE SEQUENCE [LARGE SCALE GENOMIC DNA]</scope>
    <source>
        <strain evidence="3 4">Cbm 6</strain>
    </source>
</reference>
<sequence>MTQTGSGGVGVARVEVEVTVGAPRERVWRALVEETSQWWPKDFYVGRAPKGFVIEARPGGRVYEDWGNEAGALWYTVLVVEPLEVLELAGHLTPGFGGPATTTVRLTLRDEGGKTVVKVEDSVFGRVDEHTVPRLREGWRTLMGGGGLKAWVEANLSTPA</sequence>
<dbReference type="InterPro" id="IPR023393">
    <property type="entry name" value="START-like_dom_sf"/>
</dbReference>
<dbReference type="EMBL" id="CP043494">
    <property type="protein sequence ID" value="WNG51382.1"/>
    <property type="molecule type" value="Genomic_DNA"/>
</dbReference>
<keyword evidence="4" id="KW-1185">Reference proteome</keyword>
<name>A0ABY9X7K3_9BACT</name>
<protein>
    <submittedName>
        <fullName evidence="3">SRPBCC domain-containing protein</fullName>
    </submittedName>
</protein>
<dbReference type="InterPro" id="IPR013538">
    <property type="entry name" value="ASHA1/2-like_C"/>
</dbReference>
<gene>
    <name evidence="3" type="ORF">F0U60_50060</name>
</gene>
<evidence type="ECO:0000313" key="4">
    <source>
        <dbReference type="Proteomes" id="UP001611383"/>
    </source>
</evidence>
<proteinExistence type="inferred from homology"/>
<comment type="similarity">
    <text evidence="1">Belongs to the AHA1 family.</text>
</comment>
<evidence type="ECO:0000259" key="2">
    <source>
        <dbReference type="Pfam" id="PF08327"/>
    </source>
</evidence>
<organism evidence="3 4">
    <name type="scientific">Archangium minus</name>
    <dbReference type="NCBI Taxonomy" id="83450"/>
    <lineage>
        <taxon>Bacteria</taxon>
        <taxon>Pseudomonadati</taxon>
        <taxon>Myxococcota</taxon>
        <taxon>Myxococcia</taxon>
        <taxon>Myxococcales</taxon>
        <taxon>Cystobacterineae</taxon>
        <taxon>Archangiaceae</taxon>
        <taxon>Archangium</taxon>
    </lineage>
</organism>
<evidence type="ECO:0000256" key="1">
    <source>
        <dbReference type="ARBA" id="ARBA00006817"/>
    </source>
</evidence>
<dbReference type="Gene3D" id="3.30.530.20">
    <property type="match status" value="1"/>
</dbReference>
<dbReference type="CDD" id="cd07814">
    <property type="entry name" value="SRPBCC_CalC_Aha1-like"/>
    <property type="match status" value="1"/>
</dbReference>
<accession>A0ABY9X7K3</accession>
<dbReference type="Proteomes" id="UP001611383">
    <property type="component" value="Chromosome"/>
</dbReference>
<feature type="domain" description="Activator of Hsp90 ATPase homologue 1/2-like C-terminal" evidence="2">
    <location>
        <begin position="22"/>
        <end position="143"/>
    </location>
</feature>